<protein>
    <submittedName>
        <fullName evidence="2">Uncharacterized protein</fullName>
    </submittedName>
</protein>
<evidence type="ECO:0000256" key="1">
    <source>
        <dbReference type="SAM" id="MobiDB-lite"/>
    </source>
</evidence>
<dbReference type="EMBL" id="JAACJM010000032">
    <property type="protein sequence ID" value="KAF5364625.1"/>
    <property type="molecule type" value="Genomic_DNA"/>
</dbReference>
<feature type="compositionally biased region" description="Polar residues" evidence="1">
    <location>
        <begin position="49"/>
        <end position="65"/>
    </location>
</feature>
<evidence type="ECO:0000313" key="2">
    <source>
        <dbReference type="EMBL" id="KAF5364625.1"/>
    </source>
</evidence>
<keyword evidence="3" id="KW-1185">Reference proteome</keyword>
<feature type="region of interest" description="Disordered" evidence="1">
    <location>
        <begin position="648"/>
        <end position="669"/>
    </location>
</feature>
<evidence type="ECO:0000313" key="3">
    <source>
        <dbReference type="Proteomes" id="UP000559256"/>
    </source>
</evidence>
<name>A0A8H5LNZ0_9AGAR</name>
<dbReference type="Proteomes" id="UP000559256">
    <property type="component" value="Unassembled WGS sequence"/>
</dbReference>
<feature type="region of interest" description="Disordered" evidence="1">
    <location>
        <begin position="1"/>
        <end position="65"/>
    </location>
</feature>
<dbReference type="AlphaFoldDB" id="A0A8H5LNZ0"/>
<feature type="compositionally biased region" description="Low complexity" evidence="1">
    <location>
        <begin position="31"/>
        <end position="42"/>
    </location>
</feature>
<proteinExistence type="predicted"/>
<gene>
    <name evidence="2" type="ORF">D9758_005604</name>
</gene>
<feature type="region of interest" description="Disordered" evidence="1">
    <location>
        <begin position="509"/>
        <end position="537"/>
    </location>
</feature>
<sequence length="705" mass="77173">MALGSDFYSGQSSAFFHNNDPRRNFDDSHSPHQSSSPTSPSQELGQPPVLTSVTNNLDSWSSLSSETNDELHQPFLSFLTAAAQDVDTEATNPDEMLRTCLGFLGLTEDDLQLEHPVIDEQTSDEEFMRIFNDLLSPLDAAQNRPVSAAVPSPMNNTSEDLSGSVQPSPGTATDTTDQPASSHIIDCENQDEGWGANSDNSPYDETAVYSDAVGAHIMNSIQNTTSSLNQSLYSSNSDANHYAHNNIPYADNCSGLHESAKYYDAVGPHAVQNVASTLEQPVNSSVCVPNYYAHNNTPSDQPLYHAGMVANYHGESAAPAPANITPYAFPAYPAGNQIFSNYFSYHQTGESPESPGTSFDPIRSQPVAYAAGDASMALSYGVPNLSTTPGSTLTPHSFHSASFSLPDPANVAYCSGQHQKANSLPTTLPSQVAFGAPLVSGPFRFGRGKDSYTFGLAYPSGTLQTHVPVMPQPGGHHLHTLPSCPPEARYHTRSASDPLYSQDVQYRPLSHQPEPLHDSERLPERPRLTQDPQEHSTQDEYFRLFLGEQGGLKWKMCQYPAEEKEGYNATRSKTDICGYIFRSHGDVLNHLKHGHTLPPVPNGKQVPCLWKGCKAKGLPTNMVRHWTDVHSPWVRVCKACGTQVRDRRKTSHRIDKKRSEPECAKNQRLGDPQQRMLNTLRELAKTDEEAHQCLIQIIAGGSRNA</sequence>
<feature type="region of interest" description="Disordered" evidence="1">
    <location>
        <begin position="145"/>
        <end position="181"/>
    </location>
</feature>
<organism evidence="2 3">
    <name type="scientific">Tetrapyrgos nigripes</name>
    <dbReference type="NCBI Taxonomy" id="182062"/>
    <lineage>
        <taxon>Eukaryota</taxon>
        <taxon>Fungi</taxon>
        <taxon>Dikarya</taxon>
        <taxon>Basidiomycota</taxon>
        <taxon>Agaricomycotina</taxon>
        <taxon>Agaricomycetes</taxon>
        <taxon>Agaricomycetidae</taxon>
        <taxon>Agaricales</taxon>
        <taxon>Marasmiineae</taxon>
        <taxon>Marasmiaceae</taxon>
        <taxon>Tetrapyrgos</taxon>
    </lineage>
</organism>
<feature type="compositionally biased region" description="Basic and acidic residues" evidence="1">
    <location>
        <begin position="514"/>
        <end position="537"/>
    </location>
</feature>
<reference evidence="2 3" key="1">
    <citation type="journal article" date="2020" name="ISME J.">
        <title>Uncovering the hidden diversity of litter-decomposition mechanisms in mushroom-forming fungi.</title>
        <authorList>
            <person name="Floudas D."/>
            <person name="Bentzer J."/>
            <person name="Ahren D."/>
            <person name="Johansson T."/>
            <person name="Persson P."/>
            <person name="Tunlid A."/>
        </authorList>
    </citation>
    <scope>NUCLEOTIDE SEQUENCE [LARGE SCALE GENOMIC DNA]</scope>
    <source>
        <strain evidence="2 3">CBS 291.85</strain>
    </source>
</reference>
<feature type="compositionally biased region" description="Basic and acidic residues" evidence="1">
    <location>
        <begin position="19"/>
        <end position="30"/>
    </location>
</feature>
<accession>A0A8H5LNZ0</accession>
<feature type="compositionally biased region" description="Polar residues" evidence="1">
    <location>
        <begin position="153"/>
        <end position="181"/>
    </location>
</feature>
<comment type="caution">
    <text evidence="2">The sequence shown here is derived from an EMBL/GenBank/DDBJ whole genome shotgun (WGS) entry which is preliminary data.</text>
</comment>